<feature type="region of interest" description="Disordered" evidence="1">
    <location>
        <begin position="16"/>
        <end position="54"/>
    </location>
</feature>
<feature type="compositionally biased region" description="Polar residues" evidence="1">
    <location>
        <begin position="67"/>
        <end position="79"/>
    </location>
</feature>
<evidence type="ECO:0000313" key="5">
    <source>
        <dbReference type="Proteomes" id="UP000561077"/>
    </source>
</evidence>
<sequence length="86" mass="8365">MSSSISSLGGSALDSLYGTSSTSSSSDTSSSSSSSSSSSTTTTSEIANSDGSITIVTKDAQGNIISETTTGSQNASADSDSVDLYA</sequence>
<dbReference type="Proteomes" id="UP000540490">
    <property type="component" value="Unassembled WGS sequence"/>
</dbReference>
<feature type="compositionally biased region" description="Polar residues" evidence="1">
    <location>
        <begin position="45"/>
        <end position="54"/>
    </location>
</feature>
<feature type="compositionally biased region" description="Low complexity" evidence="1">
    <location>
        <begin position="16"/>
        <end position="44"/>
    </location>
</feature>
<reference evidence="4 5" key="1">
    <citation type="submission" date="2020-04" db="EMBL/GenBank/DDBJ databases">
        <title>Description of novel Gluconacetobacter.</title>
        <authorList>
            <person name="Sombolestani A."/>
        </authorList>
    </citation>
    <scope>NUCLEOTIDE SEQUENCE [LARGE SCALE GENOMIC DNA]</scope>
    <source>
        <strain evidence="3 4">LMG 1728</strain>
        <strain evidence="2 5">LMG 1731</strain>
    </source>
</reference>
<dbReference type="EMBL" id="JABEQO010000009">
    <property type="protein sequence ID" value="MBB2164627.1"/>
    <property type="molecule type" value="Genomic_DNA"/>
</dbReference>
<gene>
    <name evidence="3" type="ORF">HLH25_08915</name>
    <name evidence="2" type="ORF">HLH26_08735</name>
</gene>
<evidence type="ECO:0000256" key="1">
    <source>
        <dbReference type="SAM" id="MobiDB-lite"/>
    </source>
</evidence>
<dbReference type="EMBL" id="JABEQN010000009">
    <property type="protein sequence ID" value="MBB2193763.1"/>
    <property type="molecule type" value="Genomic_DNA"/>
</dbReference>
<dbReference type="AlphaFoldDB" id="A0A7W4IL63"/>
<evidence type="ECO:0000313" key="4">
    <source>
        <dbReference type="Proteomes" id="UP000540490"/>
    </source>
</evidence>
<dbReference type="Proteomes" id="UP000561077">
    <property type="component" value="Unassembled WGS sequence"/>
</dbReference>
<comment type="caution">
    <text evidence="2">The sequence shown here is derived from an EMBL/GenBank/DDBJ whole genome shotgun (WGS) entry which is preliminary data.</text>
</comment>
<evidence type="ECO:0000313" key="2">
    <source>
        <dbReference type="EMBL" id="MBB2164627.1"/>
    </source>
</evidence>
<keyword evidence="4" id="KW-1185">Reference proteome</keyword>
<name>A0A7W4IL63_9PROT</name>
<organism evidence="2 5">
    <name type="scientific">Gluconacetobacter dulcium</name>
    <dbReference type="NCBI Taxonomy" id="2729096"/>
    <lineage>
        <taxon>Bacteria</taxon>
        <taxon>Pseudomonadati</taxon>
        <taxon>Pseudomonadota</taxon>
        <taxon>Alphaproteobacteria</taxon>
        <taxon>Acetobacterales</taxon>
        <taxon>Acetobacteraceae</taxon>
        <taxon>Gluconacetobacter</taxon>
    </lineage>
</organism>
<feature type="region of interest" description="Disordered" evidence="1">
    <location>
        <begin position="67"/>
        <end position="86"/>
    </location>
</feature>
<protein>
    <submittedName>
        <fullName evidence="2">Uncharacterized protein</fullName>
    </submittedName>
</protein>
<proteinExistence type="predicted"/>
<accession>A0A7W4IL63</accession>
<evidence type="ECO:0000313" key="3">
    <source>
        <dbReference type="EMBL" id="MBB2193763.1"/>
    </source>
</evidence>
<dbReference type="RefSeq" id="WP_182973735.1">
    <property type="nucleotide sequence ID" value="NZ_JABEQN010000009.1"/>
</dbReference>